<reference evidence="3 4" key="1">
    <citation type="submission" date="2019-01" db="EMBL/GenBank/DDBJ databases">
        <title>High-quality-draft genome sequences of five non-tuberculosis mycobacteriaceae isolated from a nosocomial environment.</title>
        <authorList>
            <person name="Tiago I."/>
            <person name="Alarico S."/>
            <person name="Pereira S.G."/>
            <person name="Coelho C."/>
            <person name="Maranha A."/>
            <person name="Empadinhas N."/>
        </authorList>
    </citation>
    <scope>NUCLEOTIDE SEQUENCE [LARGE SCALE GENOMIC DNA]</scope>
    <source>
        <strain evidence="3 4">22DIII</strain>
    </source>
</reference>
<gene>
    <name evidence="3" type="ORF">EUA04_02480</name>
</gene>
<keyword evidence="2" id="KW-1133">Transmembrane helix</keyword>
<name>A0A4R5XCH5_9MYCO</name>
<evidence type="ECO:0000313" key="4">
    <source>
        <dbReference type="Proteomes" id="UP000294952"/>
    </source>
</evidence>
<feature type="transmembrane region" description="Helical" evidence="2">
    <location>
        <begin position="20"/>
        <end position="41"/>
    </location>
</feature>
<sequence>MSTSYLALELAAAEHPGRWVGYMVAQLAVVGGVVWLVVWAVRKSRAPRYPRPPQQPFPGGYYQQPPPGQWPQQPPPPAYWPQQPPPPPGYWPPQQQPPGPWPQQPPPWLPAGGGTPPDRP</sequence>
<proteinExistence type="predicted"/>
<keyword evidence="2" id="KW-0812">Transmembrane</keyword>
<feature type="compositionally biased region" description="Gly residues" evidence="1">
    <location>
        <begin position="111"/>
        <end position="120"/>
    </location>
</feature>
<organism evidence="3 4">
    <name type="scientific">Mycolicibacterium obuense</name>
    <dbReference type="NCBI Taxonomy" id="1807"/>
    <lineage>
        <taxon>Bacteria</taxon>
        <taxon>Bacillati</taxon>
        <taxon>Actinomycetota</taxon>
        <taxon>Actinomycetes</taxon>
        <taxon>Mycobacteriales</taxon>
        <taxon>Mycobacteriaceae</taxon>
        <taxon>Mycolicibacterium</taxon>
    </lineage>
</organism>
<keyword evidence="2" id="KW-0472">Membrane</keyword>
<evidence type="ECO:0000313" key="3">
    <source>
        <dbReference type="EMBL" id="TDL11868.1"/>
    </source>
</evidence>
<comment type="caution">
    <text evidence="3">The sequence shown here is derived from an EMBL/GenBank/DDBJ whole genome shotgun (WGS) entry which is preliminary data.</text>
</comment>
<accession>A0A4R5XCH5</accession>
<feature type="compositionally biased region" description="Pro residues" evidence="1">
    <location>
        <begin position="64"/>
        <end position="109"/>
    </location>
</feature>
<evidence type="ECO:0000256" key="2">
    <source>
        <dbReference type="SAM" id="Phobius"/>
    </source>
</evidence>
<protein>
    <submittedName>
        <fullName evidence="3">Uncharacterized protein</fullName>
    </submittedName>
</protein>
<evidence type="ECO:0000256" key="1">
    <source>
        <dbReference type="SAM" id="MobiDB-lite"/>
    </source>
</evidence>
<dbReference type="EMBL" id="SDLP01000001">
    <property type="protein sequence ID" value="TDL11868.1"/>
    <property type="molecule type" value="Genomic_DNA"/>
</dbReference>
<feature type="region of interest" description="Disordered" evidence="1">
    <location>
        <begin position="47"/>
        <end position="120"/>
    </location>
</feature>
<dbReference type="AlphaFoldDB" id="A0A4R5XCH5"/>
<dbReference type="Proteomes" id="UP000294952">
    <property type="component" value="Unassembled WGS sequence"/>
</dbReference>